<dbReference type="GO" id="GO:0022857">
    <property type="term" value="F:transmembrane transporter activity"/>
    <property type="evidence" value="ECO:0007669"/>
    <property type="project" value="InterPro"/>
</dbReference>
<dbReference type="InterPro" id="IPR050171">
    <property type="entry name" value="MFS_Transporters"/>
</dbReference>
<evidence type="ECO:0000256" key="3">
    <source>
        <dbReference type="ARBA" id="ARBA00022475"/>
    </source>
</evidence>
<evidence type="ECO:0000256" key="1">
    <source>
        <dbReference type="ARBA" id="ARBA00004651"/>
    </source>
</evidence>
<feature type="non-terminal residue" evidence="9">
    <location>
        <position position="1"/>
    </location>
</feature>
<dbReference type="InterPro" id="IPR036259">
    <property type="entry name" value="MFS_trans_sf"/>
</dbReference>
<evidence type="ECO:0000313" key="9">
    <source>
        <dbReference type="EMBL" id="GAI54714.1"/>
    </source>
</evidence>
<evidence type="ECO:0000256" key="4">
    <source>
        <dbReference type="ARBA" id="ARBA00022692"/>
    </source>
</evidence>
<dbReference type="PROSITE" id="PS50850">
    <property type="entry name" value="MFS"/>
    <property type="match status" value="1"/>
</dbReference>
<evidence type="ECO:0000256" key="6">
    <source>
        <dbReference type="ARBA" id="ARBA00023136"/>
    </source>
</evidence>
<feature type="transmembrane region" description="Helical" evidence="7">
    <location>
        <begin position="49"/>
        <end position="69"/>
    </location>
</feature>
<name>X1RGJ6_9ZZZZ</name>
<accession>X1RGJ6</accession>
<evidence type="ECO:0000256" key="5">
    <source>
        <dbReference type="ARBA" id="ARBA00022989"/>
    </source>
</evidence>
<organism evidence="9">
    <name type="scientific">marine sediment metagenome</name>
    <dbReference type="NCBI Taxonomy" id="412755"/>
    <lineage>
        <taxon>unclassified sequences</taxon>
        <taxon>metagenomes</taxon>
        <taxon>ecological metagenomes</taxon>
    </lineage>
</organism>
<feature type="transmembrane region" description="Helical" evidence="7">
    <location>
        <begin position="23"/>
        <end position="43"/>
    </location>
</feature>
<dbReference type="PANTHER" id="PTHR23517">
    <property type="entry name" value="RESISTANCE PROTEIN MDTM, PUTATIVE-RELATED-RELATED"/>
    <property type="match status" value="1"/>
</dbReference>
<keyword evidence="2" id="KW-0813">Transport</keyword>
<sequence length="166" mass="18420">QMIGGLLSAPIVGYLTDRISKKLLILIGSFGRATCYILMYVGILLASFMLFTAGMFILGFFVGFFWTPLDTLISEKSNKANRSFAFGKRGGMMGKGNLVGSVISFTIFSLSNIFVPENLFLVYSPLLLFALSNILGGFIFHFKVDEKLTFDKHVFNLFPFSDICGF</sequence>
<evidence type="ECO:0000256" key="2">
    <source>
        <dbReference type="ARBA" id="ARBA00022448"/>
    </source>
</evidence>
<feature type="transmembrane region" description="Helical" evidence="7">
    <location>
        <begin position="98"/>
        <end position="115"/>
    </location>
</feature>
<dbReference type="SUPFAM" id="SSF103473">
    <property type="entry name" value="MFS general substrate transporter"/>
    <property type="match status" value="1"/>
</dbReference>
<protein>
    <recommendedName>
        <fullName evidence="8">Major facilitator superfamily (MFS) profile domain-containing protein</fullName>
    </recommendedName>
</protein>
<dbReference type="InterPro" id="IPR011701">
    <property type="entry name" value="MFS"/>
</dbReference>
<dbReference type="Pfam" id="PF07690">
    <property type="entry name" value="MFS_1"/>
    <property type="match status" value="1"/>
</dbReference>
<feature type="transmembrane region" description="Helical" evidence="7">
    <location>
        <begin position="121"/>
        <end position="142"/>
    </location>
</feature>
<evidence type="ECO:0000256" key="7">
    <source>
        <dbReference type="SAM" id="Phobius"/>
    </source>
</evidence>
<feature type="domain" description="Major facilitator superfamily (MFS) profile" evidence="8">
    <location>
        <begin position="1"/>
        <end position="148"/>
    </location>
</feature>
<evidence type="ECO:0000259" key="8">
    <source>
        <dbReference type="PROSITE" id="PS50850"/>
    </source>
</evidence>
<dbReference type="EMBL" id="BARV01040511">
    <property type="protein sequence ID" value="GAI54714.1"/>
    <property type="molecule type" value="Genomic_DNA"/>
</dbReference>
<reference evidence="9" key="1">
    <citation type="journal article" date="2014" name="Front. Microbiol.">
        <title>High frequency of phylogenetically diverse reductive dehalogenase-homologous genes in deep subseafloor sedimentary metagenomes.</title>
        <authorList>
            <person name="Kawai M."/>
            <person name="Futagami T."/>
            <person name="Toyoda A."/>
            <person name="Takaki Y."/>
            <person name="Nishi S."/>
            <person name="Hori S."/>
            <person name="Arai W."/>
            <person name="Tsubouchi T."/>
            <person name="Morono Y."/>
            <person name="Uchiyama I."/>
            <person name="Ito T."/>
            <person name="Fujiyama A."/>
            <person name="Inagaki F."/>
            <person name="Takami H."/>
        </authorList>
    </citation>
    <scope>NUCLEOTIDE SEQUENCE</scope>
    <source>
        <strain evidence="9">Expedition CK06-06</strain>
    </source>
</reference>
<keyword evidence="5 7" id="KW-1133">Transmembrane helix</keyword>
<dbReference type="InterPro" id="IPR020846">
    <property type="entry name" value="MFS_dom"/>
</dbReference>
<comment type="caution">
    <text evidence="9">The sequence shown here is derived from an EMBL/GenBank/DDBJ whole genome shotgun (WGS) entry which is preliminary data.</text>
</comment>
<dbReference type="AlphaFoldDB" id="X1RGJ6"/>
<dbReference type="InterPro" id="IPR005829">
    <property type="entry name" value="Sugar_transporter_CS"/>
</dbReference>
<feature type="non-terminal residue" evidence="9">
    <location>
        <position position="166"/>
    </location>
</feature>
<keyword evidence="3" id="KW-1003">Cell membrane</keyword>
<dbReference type="PROSITE" id="PS00217">
    <property type="entry name" value="SUGAR_TRANSPORT_2"/>
    <property type="match status" value="1"/>
</dbReference>
<gene>
    <name evidence="9" type="ORF">S06H3_61696</name>
</gene>
<proteinExistence type="predicted"/>
<keyword evidence="6 7" id="KW-0472">Membrane</keyword>
<comment type="subcellular location">
    <subcellularLocation>
        <location evidence="1">Cell membrane</location>
        <topology evidence="1">Multi-pass membrane protein</topology>
    </subcellularLocation>
</comment>
<dbReference type="GO" id="GO:0005886">
    <property type="term" value="C:plasma membrane"/>
    <property type="evidence" value="ECO:0007669"/>
    <property type="project" value="UniProtKB-SubCell"/>
</dbReference>
<dbReference type="Gene3D" id="1.20.1250.20">
    <property type="entry name" value="MFS general substrate transporter like domains"/>
    <property type="match status" value="1"/>
</dbReference>
<keyword evidence="4 7" id="KW-0812">Transmembrane</keyword>